<dbReference type="AlphaFoldDB" id="A0A2Z2KXW5"/>
<reference evidence="1" key="1">
    <citation type="submission" date="2016-11" db="EMBL/GenBank/DDBJ databases">
        <title>Complete organellar and ribosomal genomic analysis of the lectotype specimen of the reef forming species Porolithon onkodes (Heydrich) Foslie.</title>
        <authorList>
            <person name="Hughey J.R."/>
            <person name="Gabrielson P.W."/>
        </authorList>
    </citation>
    <scope>NUCLEOTIDE SEQUENCE</scope>
</reference>
<organism evidence="1">
    <name type="scientific">Porolithon onkodes</name>
    <dbReference type="NCBI Taxonomy" id="231751"/>
    <lineage>
        <taxon>Eukaryota</taxon>
        <taxon>Rhodophyta</taxon>
        <taxon>Florideophyceae</taxon>
        <taxon>Corallinophycidae</taxon>
        <taxon>Corallinales</taxon>
        <taxon>Porolithaceae</taxon>
        <taxon>Porolithon</taxon>
    </lineage>
</organism>
<dbReference type="GeneID" id="37507760"/>
<dbReference type="EMBL" id="KY212107">
    <property type="protein sequence ID" value="ASB29822.1"/>
    <property type="molecule type" value="Genomic_DNA"/>
</dbReference>
<proteinExistence type="predicted"/>
<geneLocation type="mitochondrion" evidence="1"/>
<protein>
    <submittedName>
        <fullName evidence="1">Ribosomal protein L20</fullName>
    </submittedName>
</protein>
<keyword evidence="1" id="KW-0689">Ribosomal protein</keyword>
<dbReference type="RefSeq" id="YP_009502220.1">
    <property type="nucleotide sequence ID" value="NC_038145.1"/>
</dbReference>
<evidence type="ECO:0000313" key="1">
    <source>
        <dbReference type="EMBL" id="ASB29822.1"/>
    </source>
</evidence>
<keyword evidence="1" id="KW-0496">Mitochondrion</keyword>
<accession>A0A2Z2KXW5</accession>
<sequence length="84" mass="10050">MYLRKETKLAISRKKKKLQVKKASIFLLNSNSYLLSVKYSYVTYFFKCYNMKISTKLISNLLKEELGFVFSLNNFITFFCKKTY</sequence>
<keyword evidence="1" id="KW-0687">Ribonucleoprotein</keyword>
<name>A0A2Z2KXW5_9FLOR</name>
<dbReference type="GO" id="GO:0005840">
    <property type="term" value="C:ribosome"/>
    <property type="evidence" value="ECO:0007669"/>
    <property type="project" value="UniProtKB-KW"/>
</dbReference>
<gene>
    <name evidence="1" type="primary">rpl20</name>
</gene>